<sequence length="201" mass="20738">MSPIRALVTVLLLGIFAVSGCAGRGTSVPNVTSTGTPPTTTALPTTTSAPPPPVVEEPAPALAPEPEVTSEPITFECGDPTLYQYGTALYSDGTTGYEPSCDTSPPGRELRYCDYGGTAVYTDGSYSTTDPACHQPVPAPSGGESGYPYDPSQDRNGDGVVSGYERCGTACGEAPTSGEIQMQYGCEEGWIDPETCALAGY</sequence>
<protein>
    <recommendedName>
        <fullName evidence="4">Lipoprotein</fullName>
    </recommendedName>
</protein>
<name>A0AAE4V2X5_9NOCA</name>
<dbReference type="PROSITE" id="PS51257">
    <property type="entry name" value="PROKAR_LIPOPROTEIN"/>
    <property type="match status" value="1"/>
</dbReference>
<evidence type="ECO:0000313" key="3">
    <source>
        <dbReference type="Proteomes" id="UP001185863"/>
    </source>
</evidence>
<dbReference type="Proteomes" id="UP001185863">
    <property type="component" value="Unassembled WGS sequence"/>
</dbReference>
<comment type="caution">
    <text evidence="2">The sequence shown here is derived from an EMBL/GenBank/DDBJ whole genome shotgun (WGS) entry which is preliminary data.</text>
</comment>
<evidence type="ECO:0000313" key="2">
    <source>
        <dbReference type="EMBL" id="MDV7267184.1"/>
    </source>
</evidence>
<feature type="compositionally biased region" description="Low complexity" evidence="1">
    <location>
        <begin position="56"/>
        <end position="68"/>
    </location>
</feature>
<proteinExistence type="predicted"/>
<feature type="compositionally biased region" description="Low complexity" evidence="1">
    <location>
        <begin position="29"/>
        <end position="48"/>
    </location>
</feature>
<accession>A0AAE4V2X5</accession>
<reference evidence="2" key="1">
    <citation type="submission" date="2023-10" db="EMBL/GenBank/DDBJ databases">
        <title>Development of a sustainable strategy for remediation of hydrocarbon-contaminated territories based on the waste exchange concept.</title>
        <authorList>
            <person name="Krivoruchko A."/>
        </authorList>
    </citation>
    <scope>NUCLEOTIDE SEQUENCE</scope>
    <source>
        <strain evidence="2">IEGM 68</strain>
    </source>
</reference>
<dbReference type="EMBL" id="JAWLUP010000075">
    <property type="protein sequence ID" value="MDV7267184.1"/>
    <property type="molecule type" value="Genomic_DNA"/>
</dbReference>
<gene>
    <name evidence="2" type="ORF">R4315_21890</name>
</gene>
<dbReference type="RefSeq" id="WP_317745931.1">
    <property type="nucleotide sequence ID" value="NZ_JAWLUP010000075.1"/>
</dbReference>
<evidence type="ECO:0008006" key="4">
    <source>
        <dbReference type="Google" id="ProtNLM"/>
    </source>
</evidence>
<feature type="region of interest" description="Disordered" evidence="1">
    <location>
        <begin position="129"/>
        <end position="159"/>
    </location>
</feature>
<organism evidence="2 3">
    <name type="scientific">Rhodococcus oxybenzonivorans</name>
    <dbReference type="NCBI Taxonomy" id="1990687"/>
    <lineage>
        <taxon>Bacteria</taxon>
        <taxon>Bacillati</taxon>
        <taxon>Actinomycetota</taxon>
        <taxon>Actinomycetes</taxon>
        <taxon>Mycobacteriales</taxon>
        <taxon>Nocardiaceae</taxon>
        <taxon>Rhodococcus</taxon>
    </lineage>
</organism>
<evidence type="ECO:0000256" key="1">
    <source>
        <dbReference type="SAM" id="MobiDB-lite"/>
    </source>
</evidence>
<feature type="region of interest" description="Disordered" evidence="1">
    <location>
        <begin position="29"/>
        <end position="68"/>
    </location>
</feature>
<dbReference type="AlphaFoldDB" id="A0AAE4V2X5"/>